<evidence type="ECO:0000256" key="2">
    <source>
        <dbReference type="SAM" id="SignalP"/>
    </source>
</evidence>
<protein>
    <submittedName>
        <fullName evidence="3">Uncharacterized protein</fullName>
    </submittedName>
</protein>
<feature type="chain" id="PRO_5038627954" evidence="2">
    <location>
        <begin position="20"/>
        <end position="596"/>
    </location>
</feature>
<comment type="caution">
    <text evidence="3">The sequence shown here is derived from an EMBL/GenBank/DDBJ whole genome shotgun (WGS) entry which is preliminary data.</text>
</comment>
<accession>A0A9D1G936</accession>
<feature type="signal peptide" evidence="2">
    <location>
        <begin position="1"/>
        <end position="19"/>
    </location>
</feature>
<evidence type="ECO:0000313" key="4">
    <source>
        <dbReference type="Proteomes" id="UP000886893"/>
    </source>
</evidence>
<evidence type="ECO:0000256" key="1">
    <source>
        <dbReference type="SAM" id="MobiDB-lite"/>
    </source>
</evidence>
<organism evidence="3 4">
    <name type="scientific">Candidatus Caccosoma faecigallinarum</name>
    <dbReference type="NCBI Taxonomy" id="2840720"/>
    <lineage>
        <taxon>Bacteria</taxon>
        <taxon>Bacillati</taxon>
        <taxon>Bacillota</taxon>
        <taxon>Bacillota incertae sedis</taxon>
        <taxon>Candidatus Caccosoma</taxon>
    </lineage>
</organism>
<gene>
    <name evidence="3" type="ORF">IAD04_04820</name>
</gene>
<keyword evidence="2" id="KW-0732">Signal</keyword>
<feature type="region of interest" description="Disordered" evidence="1">
    <location>
        <begin position="22"/>
        <end position="54"/>
    </location>
</feature>
<dbReference type="Proteomes" id="UP000886893">
    <property type="component" value="Unassembled WGS sequence"/>
</dbReference>
<dbReference type="AlphaFoldDB" id="A0A9D1G936"/>
<name>A0A9D1G936_9FIRM</name>
<sequence length="596" mass="68506">MKKRNLWLLLVLIPLVGCQQTTSSSSSFISSTPSNPSSSGDSTTSPITPPIDPITMPKNLNGLIEFLNQDGKEIFIEEEQSTIFNQKTESNLVWEDGKETIETTSSFHRYQGNYFLSNESYQKRFYSNVTQTENIEETHEGYHYFGSYEENAIDAFIWDELHQEINNQNSIIEMYQLVDEDTQLDQNLINKNDLFALTSSYRFSFYTFVKNLEEAQDYSFHFELKDRNVLEDYAYHITYSTLDSEYPYNNYFDIELQFLFDELGYLKEASFFSEEFSYDYGIEAFTSLNQKEMTMESIKGPLKEPETLPIHFEDYILQDIEIVLTDSQGNPLDVNNIEAGALIYVQTKNPVPEKALDIDFEIVESSNEEVIAQDYLNWTALKAGKSTLTLMNQSGFTKTLEVQVVAPPLSMILITLENEDQLYAGHDYELSIMRIPNASTDLFEVTVKDPSLVQIHKVDDLTYTIQCLAIGHTTIIVTSLSNPTIKEELEIEIKEEPQPLPPEELTTALCSAPWESYSYTIQFNADYSGSITDNYYYDNASFTWSIQGTEITISSFYLSYYDYTINTATISEDGLTLSVHFTNEYNSYPIIQTFMR</sequence>
<feature type="compositionally biased region" description="Low complexity" evidence="1">
    <location>
        <begin position="22"/>
        <end position="46"/>
    </location>
</feature>
<dbReference type="EMBL" id="DVKI01000149">
    <property type="protein sequence ID" value="HIT17675.1"/>
    <property type="molecule type" value="Genomic_DNA"/>
</dbReference>
<proteinExistence type="predicted"/>
<evidence type="ECO:0000313" key="3">
    <source>
        <dbReference type="EMBL" id="HIT17675.1"/>
    </source>
</evidence>
<reference evidence="3" key="1">
    <citation type="submission" date="2020-10" db="EMBL/GenBank/DDBJ databases">
        <authorList>
            <person name="Gilroy R."/>
        </authorList>
    </citation>
    <scope>NUCLEOTIDE SEQUENCE</scope>
    <source>
        <strain evidence="3">14508</strain>
    </source>
</reference>
<reference evidence="3" key="2">
    <citation type="journal article" date="2021" name="PeerJ">
        <title>Extensive microbial diversity within the chicken gut microbiome revealed by metagenomics and culture.</title>
        <authorList>
            <person name="Gilroy R."/>
            <person name="Ravi A."/>
            <person name="Getino M."/>
            <person name="Pursley I."/>
            <person name="Horton D.L."/>
            <person name="Alikhan N.F."/>
            <person name="Baker D."/>
            <person name="Gharbi K."/>
            <person name="Hall N."/>
            <person name="Watson M."/>
            <person name="Adriaenssens E.M."/>
            <person name="Foster-Nyarko E."/>
            <person name="Jarju S."/>
            <person name="Secka A."/>
            <person name="Antonio M."/>
            <person name="Oren A."/>
            <person name="Chaudhuri R.R."/>
            <person name="La Ragione R."/>
            <person name="Hildebrand F."/>
            <person name="Pallen M.J."/>
        </authorList>
    </citation>
    <scope>NUCLEOTIDE SEQUENCE</scope>
    <source>
        <strain evidence="3">14508</strain>
    </source>
</reference>